<dbReference type="Pfam" id="PF04191">
    <property type="entry name" value="PEMT"/>
    <property type="match status" value="1"/>
</dbReference>
<gene>
    <name evidence="6" type="ORF">NDI38_27680</name>
</gene>
<evidence type="ECO:0000256" key="1">
    <source>
        <dbReference type="ARBA" id="ARBA00004127"/>
    </source>
</evidence>
<keyword evidence="4 5" id="KW-0472">Membrane</keyword>
<feature type="transmembrane region" description="Helical" evidence="5">
    <location>
        <begin position="125"/>
        <end position="142"/>
    </location>
</feature>
<dbReference type="PANTHER" id="PTHR12714:SF24">
    <property type="entry name" value="SLR1182 PROTEIN"/>
    <property type="match status" value="1"/>
</dbReference>
<keyword evidence="7" id="KW-1185">Reference proteome</keyword>
<dbReference type="RefSeq" id="WP_190449959.1">
    <property type="nucleotide sequence ID" value="NZ_JAMPLM010000055.1"/>
</dbReference>
<keyword evidence="2 5" id="KW-0812">Transmembrane</keyword>
<name>A0ABV0KV97_9CYAN</name>
<accession>A0ABV0KV97</accession>
<evidence type="ECO:0000256" key="2">
    <source>
        <dbReference type="ARBA" id="ARBA00022692"/>
    </source>
</evidence>
<evidence type="ECO:0000256" key="3">
    <source>
        <dbReference type="ARBA" id="ARBA00022989"/>
    </source>
</evidence>
<keyword evidence="3 5" id="KW-1133">Transmembrane helix</keyword>
<dbReference type="Proteomes" id="UP001476950">
    <property type="component" value="Unassembled WGS sequence"/>
</dbReference>
<proteinExistence type="predicted"/>
<evidence type="ECO:0000256" key="4">
    <source>
        <dbReference type="ARBA" id="ARBA00023136"/>
    </source>
</evidence>
<comment type="subcellular location">
    <subcellularLocation>
        <location evidence="1">Endomembrane system</location>
        <topology evidence="1">Multi-pass membrane protein</topology>
    </subcellularLocation>
</comment>
<evidence type="ECO:0000313" key="7">
    <source>
        <dbReference type="Proteomes" id="UP001476950"/>
    </source>
</evidence>
<feature type="transmembrane region" description="Helical" evidence="5">
    <location>
        <begin position="21"/>
        <end position="40"/>
    </location>
</feature>
<protein>
    <submittedName>
        <fullName evidence="6">Isoprenylcysteine carboxylmethyltransferase family protein</fullName>
    </submittedName>
</protein>
<evidence type="ECO:0000256" key="5">
    <source>
        <dbReference type="SAM" id="Phobius"/>
    </source>
</evidence>
<comment type="caution">
    <text evidence="6">The sequence shown here is derived from an EMBL/GenBank/DDBJ whole genome shotgun (WGS) entry which is preliminary data.</text>
</comment>
<dbReference type="InterPro" id="IPR007318">
    <property type="entry name" value="Phopholipid_MeTrfase"/>
</dbReference>
<evidence type="ECO:0000313" key="6">
    <source>
        <dbReference type="EMBL" id="MEP1062159.1"/>
    </source>
</evidence>
<dbReference type="Gene3D" id="1.20.120.1630">
    <property type="match status" value="1"/>
</dbReference>
<organism evidence="6 7">
    <name type="scientific">Stenomitos frigidus AS-A4</name>
    <dbReference type="NCBI Taxonomy" id="2933935"/>
    <lineage>
        <taxon>Bacteria</taxon>
        <taxon>Bacillati</taxon>
        <taxon>Cyanobacteriota</taxon>
        <taxon>Cyanophyceae</taxon>
        <taxon>Leptolyngbyales</taxon>
        <taxon>Leptolyngbyaceae</taxon>
        <taxon>Stenomitos</taxon>
    </lineage>
</organism>
<reference evidence="6 7" key="1">
    <citation type="submission" date="2022-04" db="EMBL/GenBank/DDBJ databases">
        <title>Positive selection, recombination, and allopatry shape intraspecific diversity of widespread and dominant cyanobacteria.</title>
        <authorList>
            <person name="Wei J."/>
            <person name="Shu W."/>
            <person name="Hu C."/>
        </authorList>
    </citation>
    <scope>NUCLEOTIDE SEQUENCE [LARGE SCALE GENOMIC DNA]</scope>
    <source>
        <strain evidence="6 7">AS-A4</strain>
    </source>
</reference>
<dbReference type="PANTHER" id="PTHR12714">
    <property type="entry name" value="PROTEIN-S ISOPRENYLCYSTEINE O-METHYLTRANSFERASE"/>
    <property type="match status" value="1"/>
</dbReference>
<feature type="transmembrane region" description="Helical" evidence="5">
    <location>
        <begin position="52"/>
        <end position="74"/>
    </location>
</feature>
<sequence>MKLLTDWGFSVNSWQGQRGEYWVFAQAAIIVSFMALPVYPLPAVMLAPSTLYGLWTAAGVLGFLALVLMAKGLLDLGRSLTPLPHPRDDAQLVQSGVYSLVRHPLYSGLIVAALSWALYQRSLSHLAGAIVIFVFFNAKATLEETWLRQKYPEYGAYQQRVKKLIP</sequence>
<dbReference type="EMBL" id="JAMPLM010000055">
    <property type="protein sequence ID" value="MEP1062159.1"/>
    <property type="molecule type" value="Genomic_DNA"/>
</dbReference>